<name>A0A922DV07_CARIL</name>
<reference evidence="1" key="1">
    <citation type="submission" date="2021-01" db="EMBL/GenBank/DDBJ databases">
        <authorList>
            <person name="Lovell J.T."/>
            <person name="Bentley N."/>
            <person name="Bhattarai G."/>
            <person name="Jenkins J.W."/>
            <person name="Sreedasyam A."/>
            <person name="Alarcon Y."/>
            <person name="Bock C."/>
            <person name="Boston L."/>
            <person name="Carlson J."/>
            <person name="Cervantes K."/>
            <person name="Clermont K."/>
            <person name="Krom N."/>
            <person name="Kubenka K."/>
            <person name="Mamidi S."/>
            <person name="Mattison C."/>
            <person name="Monteros M."/>
            <person name="Pisani C."/>
            <person name="Plott C."/>
            <person name="Rajasekar S."/>
            <person name="Rhein H.S."/>
            <person name="Rohla C."/>
            <person name="Song M."/>
            <person name="Hilaire R.S."/>
            <person name="Shu S."/>
            <person name="Wells L."/>
            <person name="Wang X."/>
            <person name="Webber J."/>
            <person name="Heerema R.J."/>
            <person name="Klein P."/>
            <person name="Conner P."/>
            <person name="Grauke L."/>
            <person name="Grimwood J."/>
            <person name="Schmutz J."/>
            <person name="Randall J.J."/>
        </authorList>
    </citation>
    <scope>NUCLEOTIDE SEQUENCE</scope>
    <source>
        <tissue evidence="1">Leaf</tissue>
    </source>
</reference>
<dbReference type="EMBL" id="CM031834">
    <property type="protein sequence ID" value="KAG6691354.1"/>
    <property type="molecule type" value="Genomic_DNA"/>
</dbReference>
<dbReference type="Proteomes" id="UP000811246">
    <property type="component" value="Chromosome 10"/>
</dbReference>
<organism evidence="1 2">
    <name type="scientific">Carya illinoinensis</name>
    <name type="common">Pecan</name>
    <dbReference type="NCBI Taxonomy" id="32201"/>
    <lineage>
        <taxon>Eukaryota</taxon>
        <taxon>Viridiplantae</taxon>
        <taxon>Streptophyta</taxon>
        <taxon>Embryophyta</taxon>
        <taxon>Tracheophyta</taxon>
        <taxon>Spermatophyta</taxon>
        <taxon>Magnoliopsida</taxon>
        <taxon>eudicotyledons</taxon>
        <taxon>Gunneridae</taxon>
        <taxon>Pentapetalae</taxon>
        <taxon>rosids</taxon>
        <taxon>fabids</taxon>
        <taxon>Fagales</taxon>
        <taxon>Juglandaceae</taxon>
        <taxon>Carya</taxon>
    </lineage>
</organism>
<protein>
    <submittedName>
        <fullName evidence="1">Uncharacterized protein</fullName>
    </submittedName>
</protein>
<proteinExistence type="predicted"/>
<accession>A0A922DV07</accession>
<gene>
    <name evidence="1" type="ORF">I3842_10G061300</name>
</gene>
<comment type="caution">
    <text evidence="1">The sequence shown here is derived from an EMBL/GenBank/DDBJ whole genome shotgun (WGS) entry which is preliminary data.</text>
</comment>
<sequence>MISTPPLFAHQHTHTHQVLELLYAMTVERYNWLFVIRKLVYMK</sequence>
<dbReference type="AlphaFoldDB" id="A0A922DV07"/>
<evidence type="ECO:0000313" key="2">
    <source>
        <dbReference type="Proteomes" id="UP000811246"/>
    </source>
</evidence>
<evidence type="ECO:0000313" key="1">
    <source>
        <dbReference type="EMBL" id="KAG6691354.1"/>
    </source>
</evidence>